<protein>
    <recommendedName>
        <fullName evidence="3">SET domain-containing protein</fullName>
    </recommendedName>
</protein>
<proteinExistence type="predicted"/>
<reference evidence="1" key="2">
    <citation type="submission" date="2017-10" db="EMBL/GenBank/DDBJ databases">
        <title>Ladona fulva Genome sequencing and assembly.</title>
        <authorList>
            <person name="Murali S."/>
            <person name="Richards S."/>
            <person name="Bandaranaike D."/>
            <person name="Bellair M."/>
            <person name="Blankenburg K."/>
            <person name="Chao H."/>
            <person name="Dinh H."/>
            <person name="Doddapaneni H."/>
            <person name="Dugan-Rocha S."/>
            <person name="Elkadiri S."/>
            <person name="Gnanaolivu R."/>
            <person name="Hernandez B."/>
            <person name="Skinner E."/>
            <person name="Javaid M."/>
            <person name="Lee S."/>
            <person name="Li M."/>
            <person name="Ming W."/>
            <person name="Munidasa M."/>
            <person name="Muniz J."/>
            <person name="Nguyen L."/>
            <person name="Hughes D."/>
            <person name="Osuji N."/>
            <person name="Pu L.-L."/>
            <person name="Puazo M."/>
            <person name="Qu C."/>
            <person name="Quiroz J."/>
            <person name="Raj R."/>
            <person name="Weissenberger G."/>
            <person name="Xin Y."/>
            <person name="Zou X."/>
            <person name="Han Y."/>
            <person name="Worley K."/>
            <person name="Muzny D."/>
            <person name="Gibbs R."/>
        </authorList>
    </citation>
    <scope>NUCLEOTIDE SEQUENCE</scope>
    <source>
        <strain evidence="1">Sampled in the wild</strain>
    </source>
</reference>
<dbReference type="CDD" id="cd10537">
    <property type="entry name" value="SET_SETD9"/>
    <property type="match status" value="1"/>
</dbReference>
<reference evidence="1" key="1">
    <citation type="submission" date="2013-04" db="EMBL/GenBank/DDBJ databases">
        <authorList>
            <person name="Qu J."/>
            <person name="Murali S.C."/>
            <person name="Bandaranaike D."/>
            <person name="Bellair M."/>
            <person name="Blankenburg K."/>
            <person name="Chao H."/>
            <person name="Dinh H."/>
            <person name="Doddapaneni H."/>
            <person name="Downs B."/>
            <person name="Dugan-Rocha S."/>
            <person name="Elkadiri S."/>
            <person name="Gnanaolivu R.D."/>
            <person name="Hernandez B."/>
            <person name="Javaid M."/>
            <person name="Jayaseelan J.C."/>
            <person name="Lee S."/>
            <person name="Li M."/>
            <person name="Ming W."/>
            <person name="Munidasa M."/>
            <person name="Muniz J."/>
            <person name="Nguyen L."/>
            <person name="Ongeri F."/>
            <person name="Osuji N."/>
            <person name="Pu L.-L."/>
            <person name="Puazo M."/>
            <person name="Qu C."/>
            <person name="Quiroz J."/>
            <person name="Raj R."/>
            <person name="Weissenberger G."/>
            <person name="Xin Y."/>
            <person name="Zou X."/>
            <person name="Han Y."/>
            <person name="Richards S."/>
            <person name="Worley K."/>
            <person name="Muzny D."/>
            <person name="Gibbs R."/>
        </authorList>
    </citation>
    <scope>NUCLEOTIDE SEQUENCE</scope>
    <source>
        <strain evidence="1">Sampled in the wild</strain>
    </source>
</reference>
<dbReference type="PANTHER" id="PTHR33524:SF2">
    <property type="entry name" value="SET DOMAIN-CONTAINING PROTEIN 9"/>
    <property type="match status" value="1"/>
</dbReference>
<evidence type="ECO:0000313" key="1">
    <source>
        <dbReference type="EMBL" id="KAG8222104.1"/>
    </source>
</evidence>
<dbReference type="Proteomes" id="UP000792457">
    <property type="component" value="Unassembled WGS sequence"/>
</dbReference>
<evidence type="ECO:0000313" key="2">
    <source>
        <dbReference type="Proteomes" id="UP000792457"/>
    </source>
</evidence>
<sequence length="273" mass="30447">MKKVISKWNDYKYRFVPWIAFNIKNRSSRIVQSKEKDKIITDKEVIDTLLQVLPKFYRQDGRTENSLLAKRNSEVMTKVMGFNISRAPSSISGMKGSGLGVFIRNGVAPKGSLVALYPGTIYRTFEPILLQSLGNPFIFRCLDGTHIDGKDTGISKIIYKSCVGRDSVGGLATSDLSWLTRHNINPLNVGQYVNNQSKDAACNVAYQEVEVPEDGTILPLPLLSLLPNAFYSANISDSSPHAFIRKRRMVALISIVDIPQDSEVLSSYFTIVH</sequence>
<dbReference type="PANTHER" id="PTHR33524">
    <property type="entry name" value="C5ORF35"/>
    <property type="match status" value="1"/>
</dbReference>
<dbReference type="OrthoDB" id="442460at2759"/>
<keyword evidence="2" id="KW-1185">Reference proteome</keyword>
<dbReference type="AlphaFoldDB" id="A0A8K0JTS7"/>
<name>A0A8K0JTS7_LADFU</name>
<comment type="caution">
    <text evidence="1">The sequence shown here is derived from an EMBL/GenBank/DDBJ whole genome shotgun (WGS) entry which is preliminary data.</text>
</comment>
<dbReference type="InterPro" id="IPR040415">
    <property type="entry name" value="SETD9"/>
</dbReference>
<dbReference type="EMBL" id="KZ308123">
    <property type="protein sequence ID" value="KAG8222104.1"/>
    <property type="molecule type" value="Genomic_DNA"/>
</dbReference>
<gene>
    <name evidence="1" type="ORF">J437_LFUL000868</name>
</gene>
<evidence type="ECO:0008006" key="3">
    <source>
        <dbReference type="Google" id="ProtNLM"/>
    </source>
</evidence>
<accession>A0A8K0JTS7</accession>
<organism evidence="1 2">
    <name type="scientific">Ladona fulva</name>
    <name type="common">Scarce chaser dragonfly</name>
    <name type="synonym">Libellula fulva</name>
    <dbReference type="NCBI Taxonomy" id="123851"/>
    <lineage>
        <taxon>Eukaryota</taxon>
        <taxon>Metazoa</taxon>
        <taxon>Ecdysozoa</taxon>
        <taxon>Arthropoda</taxon>
        <taxon>Hexapoda</taxon>
        <taxon>Insecta</taxon>
        <taxon>Pterygota</taxon>
        <taxon>Palaeoptera</taxon>
        <taxon>Odonata</taxon>
        <taxon>Epiprocta</taxon>
        <taxon>Anisoptera</taxon>
        <taxon>Libelluloidea</taxon>
        <taxon>Libellulidae</taxon>
        <taxon>Ladona</taxon>
    </lineage>
</organism>